<feature type="transmembrane region" description="Helical" evidence="1">
    <location>
        <begin position="40"/>
        <end position="63"/>
    </location>
</feature>
<feature type="transmembrane region" description="Helical" evidence="1">
    <location>
        <begin position="95"/>
        <end position="117"/>
    </location>
</feature>
<dbReference type="RefSeq" id="WP_132253366.1">
    <property type="nucleotide sequence ID" value="NZ_SMAL01000009.1"/>
</dbReference>
<keyword evidence="1" id="KW-0472">Membrane</keyword>
<dbReference type="PANTHER" id="PTHR40044">
    <property type="entry name" value="INTEGRAL MEMBRANE PROTEIN-RELATED"/>
    <property type="match status" value="1"/>
</dbReference>
<evidence type="ECO:0000313" key="2">
    <source>
        <dbReference type="EMBL" id="TCT13072.1"/>
    </source>
</evidence>
<reference evidence="2 3" key="1">
    <citation type="submission" date="2019-03" db="EMBL/GenBank/DDBJ databases">
        <title>Genomic Encyclopedia of Type Strains, Phase IV (KMG-IV): sequencing the most valuable type-strain genomes for metagenomic binning, comparative biology and taxonomic classification.</title>
        <authorList>
            <person name="Goeker M."/>
        </authorList>
    </citation>
    <scope>NUCLEOTIDE SEQUENCE [LARGE SCALE GENOMIC DNA]</scope>
    <source>
        <strain evidence="2 3">DSM 24629</strain>
    </source>
</reference>
<name>A0A4R3MHH2_9FIRM</name>
<proteinExistence type="predicted"/>
<dbReference type="Pfam" id="PF06177">
    <property type="entry name" value="QueT"/>
    <property type="match status" value="1"/>
</dbReference>
<dbReference type="EMBL" id="SMAL01000009">
    <property type="protein sequence ID" value="TCT13072.1"/>
    <property type="molecule type" value="Genomic_DNA"/>
</dbReference>
<dbReference type="AlphaFoldDB" id="A0A4R3MHH2"/>
<sequence length="159" mass="17503">MDNKARYITQAAIIAAIYVVVTIVFQAISFREIQIRISEALTILPYFTPAAIPGLFIGCLIANYLGGAMLADIILGSLATLLAAILSYSLRKNRYLVPIPPIIINAIVVGFLLKYVYGFALPLISLMILVAIGQFISCFILGLGLIYAMEKYKLYRHIT</sequence>
<comment type="caution">
    <text evidence="2">The sequence shown here is derived from an EMBL/GenBank/DDBJ whole genome shotgun (WGS) entry which is preliminary data.</text>
</comment>
<keyword evidence="3" id="KW-1185">Reference proteome</keyword>
<feature type="transmembrane region" description="Helical" evidence="1">
    <location>
        <begin position="69"/>
        <end position="88"/>
    </location>
</feature>
<dbReference type="Proteomes" id="UP000294902">
    <property type="component" value="Unassembled WGS sequence"/>
</dbReference>
<dbReference type="PANTHER" id="PTHR40044:SF1">
    <property type="entry name" value="INTEGRAL MEMBRANE PROTEIN"/>
    <property type="match status" value="1"/>
</dbReference>
<dbReference type="OrthoDB" id="9786793at2"/>
<feature type="transmembrane region" description="Helical" evidence="1">
    <location>
        <begin position="6"/>
        <end position="28"/>
    </location>
</feature>
<protein>
    <submittedName>
        <fullName evidence="2">Putative membrane protein</fullName>
    </submittedName>
</protein>
<organism evidence="2 3">
    <name type="scientific">Natranaerovirga pectinivora</name>
    <dbReference type="NCBI Taxonomy" id="682400"/>
    <lineage>
        <taxon>Bacteria</taxon>
        <taxon>Bacillati</taxon>
        <taxon>Bacillota</taxon>
        <taxon>Clostridia</taxon>
        <taxon>Lachnospirales</taxon>
        <taxon>Natranaerovirgaceae</taxon>
        <taxon>Natranaerovirga</taxon>
    </lineage>
</organism>
<keyword evidence="1" id="KW-0812">Transmembrane</keyword>
<gene>
    <name evidence="2" type="ORF">EDC18_10935</name>
</gene>
<dbReference type="PIRSF" id="PIRSF031501">
    <property type="entry name" value="QueT"/>
    <property type="match status" value="1"/>
</dbReference>
<evidence type="ECO:0000313" key="3">
    <source>
        <dbReference type="Proteomes" id="UP000294902"/>
    </source>
</evidence>
<keyword evidence="1" id="KW-1133">Transmembrane helix</keyword>
<feature type="transmembrane region" description="Helical" evidence="1">
    <location>
        <begin position="123"/>
        <end position="148"/>
    </location>
</feature>
<dbReference type="InterPro" id="IPR010387">
    <property type="entry name" value="QueT"/>
</dbReference>
<accession>A0A4R3MHH2</accession>
<evidence type="ECO:0000256" key="1">
    <source>
        <dbReference type="SAM" id="Phobius"/>
    </source>
</evidence>